<evidence type="ECO:0000256" key="1">
    <source>
        <dbReference type="SAM" id="MobiDB-lite"/>
    </source>
</evidence>
<dbReference type="HOGENOM" id="CLU_3379542_0_0_1"/>
<dbReference type="EMBL" id="AAQR03130793">
    <property type="status" value="NOT_ANNOTATED_CDS"/>
    <property type="molecule type" value="Genomic_DNA"/>
</dbReference>
<dbReference type="Proteomes" id="UP000005225">
    <property type="component" value="Unassembled WGS sequence"/>
</dbReference>
<protein>
    <submittedName>
        <fullName evidence="2">Uncharacterized protein</fullName>
    </submittedName>
</protein>
<dbReference type="Ensembl" id="ENSOGAT00000032385.1">
    <property type="protein sequence ID" value="ENSOGAP00000021757.1"/>
    <property type="gene ID" value="ENSOGAG00000024281.1"/>
</dbReference>
<name>H0Y064_OTOGA</name>
<dbReference type="InParanoid" id="H0Y064"/>
<proteinExistence type="predicted"/>
<keyword evidence="3" id="KW-1185">Reference proteome</keyword>
<evidence type="ECO:0000313" key="2">
    <source>
        <dbReference type="Ensembl" id="ENSOGAP00000021757.1"/>
    </source>
</evidence>
<reference evidence="2" key="2">
    <citation type="submission" date="2025-08" db="UniProtKB">
        <authorList>
            <consortium name="Ensembl"/>
        </authorList>
    </citation>
    <scope>IDENTIFICATION</scope>
</reference>
<evidence type="ECO:0000313" key="3">
    <source>
        <dbReference type="Proteomes" id="UP000005225"/>
    </source>
</evidence>
<dbReference type="AlphaFoldDB" id="H0Y064"/>
<reference evidence="3" key="1">
    <citation type="submission" date="2011-03" db="EMBL/GenBank/DDBJ databases">
        <title>Version 3 of the genome sequence of Otolemur garnettii (Bushbaby).</title>
        <authorList>
            <consortium name="The Broad Institute Genome Sequencing Platform"/>
            <person name="Di Palma F."/>
            <person name="Johnson J."/>
            <person name="Lander E.S."/>
            <person name="Lindblad-Toh K."/>
            <person name="Jaffe D.B."/>
            <person name="Gnerre S."/>
            <person name="MacCallum I."/>
            <person name="Przybylski D."/>
            <person name="Ribeiro F.J."/>
            <person name="Burton J.N."/>
            <person name="Walker B.J."/>
            <person name="Sharpe T."/>
            <person name="Hall G."/>
        </authorList>
    </citation>
    <scope>NUCLEOTIDE SEQUENCE [LARGE SCALE GENOMIC DNA]</scope>
</reference>
<reference evidence="2" key="3">
    <citation type="submission" date="2025-09" db="UniProtKB">
        <authorList>
            <consortium name="Ensembl"/>
        </authorList>
    </citation>
    <scope>IDENTIFICATION</scope>
</reference>
<feature type="region of interest" description="Disordered" evidence="1">
    <location>
        <begin position="1"/>
        <end position="34"/>
    </location>
</feature>
<organism evidence="2 3">
    <name type="scientific">Otolemur garnettii</name>
    <name type="common">Small-eared galago</name>
    <name type="synonym">Garnett's greater bushbaby</name>
    <dbReference type="NCBI Taxonomy" id="30611"/>
    <lineage>
        <taxon>Eukaryota</taxon>
        <taxon>Metazoa</taxon>
        <taxon>Chordata</taxon>
        <taxon>Craniata</taxon>
        <taxon>Vertebrata</taxon>
        <taxon>Euteleostomi</taxon>
        <taxon>Mammalia</taxon>
        <taxon>Eutheria</taxon>
        <taxon>Euarchontoglires</taxon>
        <taxon>Primates</taxon>
        <taxon>Strepsirrhini</taxon>
        <taxon>Lorisiformes</taxon>
        <taxon>Galagidae</taxon>
        <taxon>Otolemur</taxon>
    </lineage>
</organism>
<accession>H0Y064</accession>
<sequence length="34" mass="3722">RTCLFSEDGRVEPGTSMEPRVSPGWPWRGAVSSS</sequence>
<dbReference type="eggNOG" id="ENOG502TCW4">
    <property type="taxonomic scope" value="Eukaryota"/>
</dbReference>